<dbReference type="SMART" id="SM00825">
    <property type="entry name" value="PKS_KS"/>
    <property type="match status" value="1"/>
</dbReference>
<evidence type="ECO:0000256" key="2">
    <source>
        <dbReference type="ARBA" id="ARBA00022679"/>
    </source>
</evidence>
<sequence>MRDEDIYKQIMAGVYVVSDNIISPIGLTTDANFEQIKKGVSGIGLHHDTQMAALPFYASLFKAGAYADNAVYTKFEQLLIASIEQALQNTTADIAGSKTGLIISSTKGNIGLLENNIQTPQLNKRIALHTSANLVAGYFGITTQPVVVSNACISGILGILTAKRLIESGQFNTVIVSGADVISQFILSGFQSFNAISAQPCRPFDADRDGITLGEGAATIILSSNSKYSTGVEVTGGSTSNDANHISAPSRTGEELAQAINTSLSEAQLLPHQISLISAHGTATLYNDEMEARAITLAGLKHIPVNSLKGFYGHTLGAAGLLESIMSIKSLKENVILPTPGFKQIGVTTPINVSSELTTGKLTNCLKTASGFGGCNGAVIFSKTN</sequence>
<comment type="caution">
    <text evidence="5">The sequence shown here is derived from an EMBL/GenBank/DDBJ whole genome shotgun (WGS) entry which is preliminary data.</text>
</comment>
<name>A0A495J385_9SPHI</name>
<keyword evidence="2 3" id="KW-0808">Transferase</keyword>
<keyword evidence="6" id="KW-1185">Reference proteome</keyword>
<dbReference type="PROSITE" id="PS00098">
    <property type="entry name" value="THIOLASE_1"/>
    <property type="match status" value="1"/>
</dbReference>
<dbReference type="InterPro" id="IPR000794">
    <property type="entry name" value="Beta-ketoacyl_synthase"/>
</dbReference>
<dbReference type="PROSITE" id="PS52004">
    <property type="entry name" value="KS3_2"/>
    <property type="match status" value="1"/>
</dbReference>
<dbReference type="GO" id="GO:0004315">
    <property type="term" value="F:3-oxoacyl-[acyl-carrier-protein] synthase activity"/>
    <property type="evidence" value="ECO:0007669"/>
    <property type="project" value="TreeGrafter"/>
</dbReference>
<dbReference type="Pfam" id="PF02801">
    <property type="entry name" value="Ketoacyl-synt_C"/>
    <property type="match status" value="1"/>
</dbReference>
<dbReference type="SUPFAM" id="SSF53901">
    <property type="entry name" value="Thiolase-like"/>
    <property type="match status" value="1"/>
</dbReference>
<evidence type="ECO:0000313" key="5">
    <source>
        <dbReference type="EMBL" id="RKR83445.1"/>
    </source>
</evidence>
<comment type="similarity">
    <text evidence="1 3">Belongs to the thiolase-like superfamily. Beta-ketoacyl-ACP synthases family.</text>
</comment>
<dbReference type="InterPro" id="IPR016039">
    <property type="entry name" value="Thiolase-like"/>
</dbReference>
<evidence type="ECO:0000256" key="3">
    <source>
        <dbReference type="RuleBase" id="RU003694"/>
    </source>
</evidence>
<dbReference type="PANTHER" id="PTHR11712">
    <property type="entry name" value="POLYKETIDE SYNTHASE-RELATED"/>
    <property type="match status" value="1"/>
</dbReference>
<dbReference type="Gene3D" id="3.40.47.10">
    <property type="match status" value="2"/>
</dbReference>
<dbReference type="InterPro" id="IPR014030">
    <property type="entry name" value="Ketoacyl_synth_N"/>
</dbReference>
<proteinExistence type="inferred from homology"/>
<dbReference type="Proteomes" id="UP000268007">
    <property type="component" value="Unassembled WGS sequence"/>
</dbReference>
<accession>A0A495J385</accession>
<dbReference type="AlphaFoldDB" id="A0A495J385"/>
<dbReference type="GO" id="GO:0005829">
    <property type="term" value="C:cytosol"/>
    <property type="evidence" value="ECO:0007669"/>
    <property type="project" value="TreeGrafter"/>
</dbReference>
<protein>
    <submittedName>
        <fullName evidence="5">3-oxoacyl-[acyl-carrier-protein] synthase-1</fullName>
    </submittedName>
</protein>
<organism evidence="5 6">
    <name type="scientific">Mucilaginibacter gracilis</name>
    <dbReference type="NCBI Taxonomy" id="423350"/>
    <lineage>
        <taxon>Bacteria</taxon>
        <taxon>Pseudomonadati</taxon>
        <taxon>Bacteroidota</taxon>
        <taxon>Sphingobacteriia</taxon>
        <taxon>Sphingobacteriales</taxon>
        <taxon>Sphingobacteriaceae</taxon>
        <taxon>Mucilaginibacter</taxon>
    </lineage>
</organism>
<feature type="domain" description="Ketosynthase family 3 (KS3)" evidence="4">
    <location>
        <begin position="1"/>
        <end position="383"/>
    </location>
</feature>
<dbReference type="EMBL" id="RBKU01000001">
    <property type="protein sequence ID" value="RKR83445.1"/>
    <property type="molecule type" value="Genomic_DNA"/>
</dbReference>
<dbReference type="GO" id="GO:0006633">
    <property type="term" value="P:fatty acid biosynthetic process"/>
    <property type="evidence" value="ECO:0007669"/>
    <property type="project" value="TreeGrafter"/>
</dbReference>
<evidence type="ECO:0000313" key="6">
    <source>
        <dbReference type="Proteomes" id="UP000268007"/>
    </source>
</evidence>
<dbReference type="InterPro" id="IPR020615">
    <property type="entry name" value="Thiolase_acyl_enz_int_AS"/>
</dbReference>
<dbReference type="InterPro" id="IPR014031">
    <property type="entry name" value="Ketoacyl_synth_C"/>
</dbReference>
<evidence type="ECO:0000256" key="1">
    <source>
        <dbReference type="ARBA" id="ARBA00008467"/>
    </source>
</evidence>
<dbReference type="PANTHER" id="PTHR11712:SF320">
    <property type="entry name" value="BETA-KETOACYL SYNTHASE"/>
    <property type="match status" value="1"/>
</dbReference>
<evidence type="ECO:0000259" key="4">
    <source>
        <dbReference type="PROSITE" id="PS52004"/>
    </source>
</evidence>
<gene>
    <name evidence="5" type="ORF">BDD43_3654</name>
</gene>
<reference evidence="5 6" key="1">
    <citation type="submission" date="2018-10" db="EMBL/GenBank/DDBJ databases">
        <title>Genomic Encyclopedia of Archaeal and Bacterial Type Strains, Phase II (KMG-II): from individual species to whole genera.</title>
        <authorList>
            <person name="Goeker M."/>
        </authorList>
    </citation>
    <scope>NUCLEOTIDE SEQUENCE [LARGE SCALE GENOMIC DNA]</scope>
    <source>
        <strain evidence="5 6">DSM 18602</strain>
    </source>
</reference>
<dbReference type="Pfam" id="PF00109">
    <property type="entry name" value="ketoacyl-synt"/>
    <property type="match status" value="1"/>
</dbReference>
<dbReference type="InterPro" id="IPR020841">
    <property type="entry name" value="PKS_Beta-ketoAc_synthase_dom"/>
</dbReference>